<organism evidence="1 2">
    <name type="scientific">Potamilus streckersoni</name>
    <dbReference type="NCBI Taxonomy" id="2493646"/>
    <lineage>
        <taxon>Eukaryota</taxon>
        <taxon>Metazoa</taxon>
        <taxon>Spiralia</taxon>
        <taxon>Lophotrochozoa</taxon>
        <taxon>Mollusca</taxon>
        <taxon>Bivalvia</taxon>
        <taxon>Autobranchia</taxon>
        <taxon>Heteroconchia</taxon>
        <taxon>Palaeoheterodonta</taxon>
        <taxon>Unionida</taxon>
        <taxon>Unionoidea</taxon>
        <taxon>Unionidae</taxon>
        <taxon>Ambleminae</taxon>
        <taxon>Lampsilini</taxon>
        <taxon>Potamilus</taxon>
    </lineage>
</organism>
<evidence type="ECO:0000313" key="2">
    <source>
        <dbReference type="Proteomes" id="UP001195483"/>
    </source>
</evidence>
<evidence type="ECO:0000313" key="1">
    <source>
        <dbReference type="EMBL" id="KAK3587118.1"/>
    </source>
</evidence>
<reference evidence="1" key="2">
    <citation type="journal article" date="2021" name="Genome Biol. Evol.">
        <title>Developing a high-quality reference genome for a parasitic bivalve with doubly uniparental inheritance (Bivalvia: Unionida).</title>
        <authorList>
            <person name="Smith C.H."/>
        </authorList>
    </citation>
    <scope>NUCLEOTIDE SEQUENCE</scope>
    <source>
        <strain evidence="1">CHS0354</strain>
        <tissue evidence="1">Mantle</tissue>
    </source>
</reference>
<comment type="caution">
    <text evidence="1">The sequence shown here is derived from an EMBL/GenBank/DDBJ whole genome shotgun (WGS) entry which is preliminary data.</text>
</comment>
<protein>
    <submittedName>
        <fullName evidence="1">Uncharacterized protein</fullName>
    </submittedName>
</protein>
<dbReference type="AlphaFoldDB" id="A0AAE0S8D3"/>
<name>A0AAE0S8D3_9BIVA</name>
<keyword evidence="2" id="KW-1185">Reference proteome</keyword>
<proteinExistence type="predicted"/>
<gene>
    <name evidence="1" type="ORF">CHS0354_006758</name>
</gene>
<dbReference type="EMBL" id="JAEAOA010000468">
    <property type="protein sequence ID" value="KAK3587118.1"/>
    <property type="molecule type" value="Genomic_DNA"/>
</dbReference>
<sequence>MFAIKLHRTCFDKIVILLPLFFSGFRGYRRNQTEAALKGDDVEVDNNNDADASNEIDAYGNVFARAETAK</sequence>
<dbReference type="Proteomes" id="UP001195483">
    <property type="component" value="Unassembled WGS sequence"/>
</dbReference>
<reference evidence="1" key="3">
    <citation type="submission" date="2023-05" db="EMBL/GenBank/DDBJ databases">
        <authorList>
            <person name="Smith C.H."/>
        </authorList>
    </citation>
    <scope>NUCLEOTIDE SEQUENCE</scope>
    <source>
        <strain evidence="1">CHS0354</strain>
        <tissue evidence="1">Mantle</tissue>
    </source>
</reference>
<accession>A0AAE0S8D3</accession>
<reference evidence="1" key="1">
    <citation type="journal article" date="2021" name="Genome Biol. Evol.">
        <title>A High-Quality Reference Genome for a Parasitic Bivalve with Doubly Uniparental Inheritance (Bivalvia: Unionida).</title>
        <authorList>
            <person name="Smith C.H."/>
        </authorList>
    </citation>
    <scope>NUCLEOTIDE SEQUENCE</scope>
    <source>
        <strain evidence="1">CHS0354</strain>
    </source>
</reference>